<evidence type="ECO:0000313" key="2">
    <source>
        <dbReference type="EMBL" id="KAD5803178.1"/>
    </source>
</evidence>
<reference evidence="2 3" key="1">
    <citation type="submission" date="2019-05" db="EMBL/GenBank/DDBJ databases">
        <title>Mikania micrantha, genome provides insights into the molecular mechanism of rapid growth.</title>
        <authorList>
            <person name="Liu B."/>
        </authorList>
    </citation>
    <scope>NUCLEOTIDE SEQUENCE [LARGE SCALE GENOMIC DNA]</scope>
    <source>
        <strain evidence="2">NLD-2019</strain>
        <tissue evidence="2">Leaf</tissue>
    </source>
</reference>
<gene>
    <name evidence="2" type="ORF">E3N88_14538</name>
</gene>
<proteinExistence type="predicted"/>
<protein>
    <recommendedName>
        <fullName evidence="4">Dehydrin</fullName>
    </recommendedName>
</protein>
<comment type="caution">
    <text evidence="2">The sequence shown here is derived from an EMBL/GenBank/DDBJ whole genome shotgun (WGS) entry which is preliminary data.</text>
</comment>
<organism evidence="2 3">
    <name type="scientific">Mikania micrantha</name>
    <name type="common">bitter vine</name>
    <dbReference type="NCBI Taxonomy" id="192012"/>
    <lineage>
        <taxon>Eukaryota</taxon>
        <taxon>Viridiplantae</taxon>
        <taxon>Streptophyta</taxon>
        <taxon>Embryophyta</taxon>
        <taxon>Tracheophyta</taxon>
        <taxon>Spermatophyta</taxon>
        <taxon>Magnoliopsida</taxon>
        <taxon>eudicotyledons</taxon>
        <taxon>Gunneridae</taxon>
        <taxon>Pentapetalae</taxon>
        <taxon>asterids</taxon>
        <taxon>campanulids</taxon>
        <taxon>Asterales</taxon>
        <taxon>Asteraceae</taxon>
        <taxon>Asteroideae</taxon>
        <taxon>Heliantheae alliance</taxon>
        <taxon>Eupatorieae</taxon>
        <taxon>Mikania</taxon>
    </lineage>
</organism>
<name>A0A5N6P300_9ASTR</name>
<dbReference type="PANTHER" id="PTHR34941:SF1">
    <property type="entry name" value="DEHYDRIN HIRD11"/>
    <property type="match status" value="1"/>
</dbReference>
<feature type="compositionally biased region" description="Basic and acidic residues" evidence="1">
    <location>
        <begin position="16"/>
        <end position="76"/>
    </location>
</feature>
<dbReference type="PANTHER" id="PTHR34941">
    <property type="entry name" value="DEHYDRIN HIRD11"/>
    <property type="match status" value="1"/>
</dbReference>
<dbReference type="GO" id="GO:0046872">
    <property type="term" value="F:metal ion binding"/>
    <property type="evidence" value="ECO:0007669"/>
    <property type="project" value="InterPro"/>
</dbReference>
<dbReference type="AlphaFoldDB" id="A0A5N6P300"/>
<dbReference type="InterPro" id="IPR039285">
    <property type="entry name" value="HIRD11-like"/>
</dbReference>
<evidence type="ECO:0000256" key="1">
    <source>
        <dbReference type="SAM" id="MobiDB-lite"/>
    </source>
</evidence>
<dbReference type="EMBL" id="SZYD01000007">
    <property type="protein sequence ID" value="KAD5803178.1"/>
    <property type="molecule type" value="Genomic_DNA"/>
</dbReference>
<sequence length="76" mass="8353">MAGIMNKIGDALHIGGNKDDDKKHEGEHQKHEGECAPDHKKHEGGDSKTEHKEGIIDKIKDKIHGEDGGSKEECED</sequence>
<keyword evidence="3" id="KW-1185">Reference proteome</keyword>
<feature type="region of interest" description="Disordered" evidence="1">
    <location>
        <begin position="1"/>
        <end position="76"/>
    </location>
</feature>
<dbReference type="Proteomes" id="UP000326396">
    <property type="component" value="Linkage Group LG15"/>
</dbReference>
<evidence type="ECO:0000313" key="3">
    <source>
        <dbReference type="Proteomes" id="UP000326396"/>
    </source>
</evidence>
<accession>A0A5N6P300</accession>
<evidence type="ECO:0008006" key="4">
    <source>
        <dbReference type="Google" id="ProtNLM"/>
    </source>
</evidence>